<comment type="caution">
    <text evidence="6">The sequence shown here is derived from an EMBL/GenBank/DDBJ whole genome shotgun (WGS) entry which is preliminary data.</text>
</comment>
<dbReference type="EMBL" id="WNYA01006298">
    <property type="protein sequence ID" value="KAG8541907.1"/>
    <property type="molecule type" value="Genomic_DNA"/>
</dbReference>
<evidence type="ECO:0000313" key="7">
    <source>
        <dbReference type="Proteomes" id="UP000824782"/>
    </source>
</evidence>
<dbReference type="InterPro" id="IPR003191">
    <property type="entry name" value="Guanylate-bd/ATL_C"/>
</dbReference>
<accession>A0AAV6Z3J3</accession>
<dbReference type="Proteomes" id="UP000824782">
    <property type="component" value="Unassembled WGS sequence"/>
</dbReference>
<dbReference type="Pfam" id="PF02841">
    <property type="entry name" value="GBP_C"/>
    <property type="match status" value="1"/>
</dbReference>
<dbReference type="InterPro" id="IPR030386">
    <property type="entry name" value="G_GB1_RHD3_dom"/>
</dbReference>
<evidence type="ECO:0000259" key="5">
    <source>
        <dbReference type="PROSITE" id="PS51715"/>
    </source>
</evidence>
<dbReference type="CDD" id="cd01851">
    <property type="entry name" value="GBP"/>
    <property type="match status" value="1"/>
</dbReference>
<comment type="similarity">
    <text evidence="4">Belongs to the TRAFAC class dynamin-like GTPase superfamily. GB1/RHD3 GTPase family.</text>
</comment>
<dbReference type="PANTHER" id="PTHR10751">
    <property type="entry name" value="GUANYLATE BINDING PROTEIN"/>
    <property type="match status" value="1"/>
</dbReference>
<keyword evidence="7" id="KW-1185">Reference proteome</keyword>
<protein>
    <recommendedName>
        <fullName evidence="5">GB1/RHD3-type G domain-containing protein</fullName>
    </recommendedName>
</protein>
<evidence type="ECO:0000256" key="1">
    <source>
        <dbReference type="ARBA" id="ARBA00022741"/>
    </source>
</evidence>
<proteinExistence type="inferred from homology"/>
<keyword evidence="3" id="KW-0342">GTP-binding</keyword>
<reference evidence="6" key="1">
    <citation type="thesis" date="2020" institute="ProQuest LLC" country="789 East Eisenhower Parkway, Ann Arbor, MI, USA">
        <title>Comparative Genomics and Chromosome Evolution.</title>
        <authorList>
            <person name="Mudd A.B."/>
        </authorList>
    </citation>
    <scope>NUCLEOTIDE SEQUENCE</scope>
    <source>
        <strain evidence="6">237g6f4</strain>
        <tissue evidence="6">Blood</tissue>
    </source>
</reference>
<dbReference type="PROSITE" id="PS51715">
    <property type="entry name" value="G_GB1_RHD3"/>
    <property type="match status" value="1"/>
</dbReference>
<organism evidence="6 7">
    <name type="scientific">Engystomops pustulosus</name>
    <name type="common">Tungara frog</name>
    <name type="synonym">Physalaemus pustulosus</name>
    <dbReference type="NCBI Taxonomy" id="76066"/>
    <lineage>
        <taxon>Eukaryota</taxon>
        <taxon>Metazoa</taxon>
        <taxon>Chordata</taxon>
        <taxon>Craniata</taxon>
        <taxon>Vertebrata</taxon>
        <taxon>Euteleostomi</taxon>
        <taxon>Amphibia</taxon>
        <taxon>Batrachia</taxon>
        <taxon>Anura</taxon>
        <taxon>Neobatrachia</taxon>
        <taxon>Hyloidea</taxon>
        <taxon>Leptodactylidae</taxon>
        <taxon>Leiuperinae</taxon>
        <taxon>Engystomops</taxon>
    </lineage>
</organism>
<feature type="domain" description="GB1/RHD3-type G" evidence="5">
    <location>
        <begin position="35"/>
        <end position="290"/>
    </location>
</feature>
<evidence type="ECO:0000256" key="2">
    <source>
        <dbReference type="ARBA" id="ARBA00022801"/>
    </source>
</evidence>
<sequence length="364" mass="41118">MPPVLSMPRPLCLIENDGSDLRVNEEAKNILCRISEPVTVVAIVGKYRTGKSFLMNRLAGSNSGFPLGSSVQSKTKGIWMWCRPHPRTPGHVLVLLDTEGLGDVEKGDGRNDSWIFCLAVLLCSSLVYNSFGTIDQQAIEQLHYVTELTKVITLKSSDTRDAAAERKSVLPSFTWCVRDFSLLLERDGRKITEDEYLMMSLELRPGEDFTVYNLPRRCIRSFFHSHKCFVFDRPTSKKNLHRLDEVTENELEPDFLGEAEKFYPPSCCLSSAVLGHLSSLYVDTIRSGSVPSMDNAVLALAEIENKGALEDALSRYECEMAAHSHTFPTETELEFYLMHWKCRRGAIMVFKARSLNDPVIIHHH</sequence>
<dbReference type="AlphaFoldDB" id="A0AAV6Z3J3"/>
<dbReference type="Gene3D" id="1.20.1000.10">
    <property type="entry name" value="Guanylate-binding protein, C-terminal domain"/>
    <property type="match status" value="1"/>
</dbReference>
<evidence type="ECO:0000256" key="4">
    <source>
        <dbReference type="PROSITE-ProRule" id="PRU01052"/>
    </source>
</evidence>
<dbReference type="InterPro" id="IPR015894">
    <property type="entry name" value="Guanylate-bd_N"/>
</dbReference>
<gene>
    <name evidence="6" type="ORF">GDO81_028003</name>
</gene>
<name>A0AAV6Z3J3_ENGPU</name>
<dbReference type="FunFam" id="3.40.50.300:FF:000422">
    <property type="entry name" value="Guanylate-binding protein 1"/>
    <property type="match status" value="1"/>
</dbReference>
<dbReference type="GO" id="GO:0003924">
    <property type="term" value="F:GTPase activity"/>
    <property type="evidence" value="ECO:0007669"/>
    <property type="project" value="InterPro"/>
</dbReference>
<evidence type="ECO:0000256" key="3">
    <source>
        <dbReference type="ARBA" id="ARBA00023134"/>
    </source>
</evidence>
<keyword evidence="2" id="KW-0378">Hydrolase</keyword>
<evidence type="ECO:0000313" key="6">
    <source>
        <dbReference type="EMBL" id="KAG8541907.1"/>
    </source>
</evidence>
<dbReference type="SUPFAM" id="SSF48340">
    <property type="entry name" value="Interferon-induced guanylate-binding protein 1 (GBP1), C-terminal domain"/>
    <property type="match status" value="1"/>
</dbReference>
<dbReference type="InterPro" id="IPR027417">
    <property type="entry name" value="P-loop_NTPase"/>
</dbReference>
<dbReference type="Pfam" id="PF02263">
    <property type="entry name" value="GBP"/>
    <property type="match status" value="1"/>
</dbReference>
<dbReference type="Gene3D" id="3.40.50.300">
    <property type="entry name" value="P-loop containing nucleotide triphosphate hydrolases"/>
    <property type="match status" value="1"/>
</dbReference>
<keyword evidence="1" id="KW-0547">Nucleotide-binding</keyword>
<dbReference type="InterPro" id="IPR036543">
    <property type="entry name" value="Guanylate-bd_C_sf"/>
</dbReference>
<dbReference type="GO" id="GO:0005525">
    <property type="term" value="F:GTP binding"/>
    <property type="evidence" value="ECO:0007669"/>
    <property type="project" value="UniProtKB-KW"/>
</dbReference>
<dbReference type="SUPFAM" id="SSF52540">
    <property type="entry name" value="P-loop containing nucleoside triphosphate hydrolases"/>
    <property type="match status" value="1"/>
</dbReference>